<protein>
    <recommendedName>
        <fullName evidence="8">PqqA peptide cyclase</fullName>
        <ecNumber evidence="8">1.21.98.4</ecNumber>
    </recommendedName>
    <alternativeName>
        <fullName evidence="8">Coenzyme PQQ synthesis protein E</fullName>
    </alternativeName>
</protein>
<dbReference type="NCBIfam" id="TIGR02109">
    <property type="entry name" value="PQQ_syn_pqqE"/>
    <property type="match status" value="1"/>
</dbReference>
<comment type="function">
    <text evidence="8">Catalyzes the cross-linking of a glutamate residue and a tyrosine residue in the PqqA protein as part of the biosynthesis of pyrroloquinoline quinone (PQQ).</text>
</comment>
<feature type="binding site" evidence="8">
    <location>
        <position position="38"/>
    </location>
    <ligand>
        <name>[4Fe-4S] cluster</name>
        <dbReference type="ChEBI" id="CHEBI:49883"/>
        <note>4Fe-4S-S-AdoMet</note>
    </ligand>
</feature>
<dbReference type="InterPro" id="IPR007197">
    <property type="entry name" value="rSAM"/>
</dbReference>
<dbReference type="PANTHER" id="PTHR11228:SF7">
    <property type="entry name" value="PQQA PEPTIDE CYCLASE"/>
    <property type="match status" value="1"/>
</dbReference>
<dbReference type="CDD" id="cd21119">
    <property type="entry name" value="SPASM_PqqE"/>
    <property type="match status" value="1"/>
</dbReference>
<dbReference type="CDD" id="cd01335">
    <property type="entry name" value="Radical_SAM"/>
    <property type="match status" value="1"/>
</dbReference>
<evidence type="ECO:0000256" key="1">
    <source>
        <dbReference type="ARBA" id="ARBA00022485"/>
    </source>
</evidence>
<comment type="subunit">
    <text evidence="8">Interacts with PqqD. The interaction is necessary for activity of PqqE.</text>
</comment>
<dbReference type="SFLD" id="SFLDG01386">
    <property type="entry name" value="main_SPASM_domain-containing"/>
    <property type="match status" value="1"/>
</dbReference>
<keyword evidence="1 8" id="KW-0004">4Fe-4S</keyword>
<dbReference type="AlphaFoldDB" id="A0A1H6JRV8"/>
<dbReference type="GO" id="GO:0009975">
    <property type="term" value="F:cyclase activity"/>
    <property type="evidence" value="ECO:0007669"/>
    <property type="project" value="UniProtKB-UniRule"/>
</dbReference>
<dbReference type="UniPathway" id="UPA00539"/>
<dbReference type="GO" id="GO:1904047">
    <property type="term" value="F:S-adenosyl-L-methionine binding"/>
    <property type="evidence" value="ECO:0007669"/>
    <property type="project" value="UniProtKB-UniRule"/>
</dbReference>
<dbReference type="RefSeq" id="WP_090844847.1">
    <property type="nucleotide sequence ID" value="NZ_FNXG01000001.1"/>
</dbReference>
<dbReference type="SUPFAM" id="SSF102114">
    <property type="entry name" value="Radical SAM enzymes"/>
    <property type="match status" value="1"/>
</dbReference>
<evidence type="ECO:0000313" key="10">
    <source>
        <dbReference type="EMBL" id="SEH62062.1"/>
    </source>
</evidence>
<keyword evidence="4 8" id="KW-0884">PQQ biosynthesis</keyword>
<dbReference type="GO" id="GO:0016491">
    <property type="term" value="F:oxidoreductase activity"/>
    <property type="evidence" value="ECO:0007669"/>
    <property type="project" value="UniProtKB-KW"/>
</dbReference>
<evidence type="ECO:0000313" key="11">
    <source>
        <dbReference type="Proteomes" id="UP000199125"/>
    </source>
</evidence>
<dbReference type="SFLD" id="SFLDG01067">
    <property type="entry name" value="SPASM/twitch_domain_containing"/>
    <property type="match status" value="1"/>
</dbReference>
<dbReference type="InterPro" id="IPR058240">
    <property type="entry name" value="rSAM_sf"/>
</dbReference>
<keyword evidence="6 8" id="KW-0408">Iron</keyword>
<reference evidence="11" key="1">
    <citation type="submission" date="2016-10" db="EMBL/GenBank/DDBJ databases">
        <authorList>
            <person name="Varghese N."/>
            <person name="Submissions S."/>
        </authorList>
    </citation>
    <scope>NUCLEOTIDE SEQUENCE [LARGE SCALE GENOMIC DNA]</scope>
    <source>
        <strain evidence="11">DSM 11593</strain>
    </source>
</reference>
<dbReference type="STRING" id="65735.SAMN04488075_0404"/>
<dbReference type="PIRSF" id="PIRSF037420">
    <property type="entry name" value="PQQ_syn_pqqE"/>
    <property type="match status" value="1"/>
</dbReference>
<evidence type="ECO:0000256" key="4">
    <source>
        <dbReference type="ARBA" id="ARBA00022905"/>
    </source>
</evidence>
<dbReference type="EMBL" id="FNXG01000001">
    <property type="protein sequence ID" value="SEH62062.1"/>
    <property type="molecule type" value="Genomic_DNA"/>
</dbReference>
<dbReference type="SFLD" id="SFLDS00029">
    <property type="entry name" value="Radical_SAM"/>
    <property type="match status" value="1"/>
</dbReference>
<sequence>MTAVPQPALSTDAAPVRPTPVPPLAMLAELTHRCPLACPYCSNPLELSARDSELTTAEWAEVFRQAVALGVLQLHISGGEPASRSDLVAIVAAARDAGLYTNLITSGIGLTGARLDELDAAGLDHVQLSVQGITAGIADFVGGYRGGFDRKMQVAAEIARIGFPLTLNAVMHRHNLGDLAQTIALAHRLGARRIEIACVQFQGWALKNRAALQPTREQVDQAKRVVAQARRDYAGKLAIDFVPPDYFADFPKACMNGWGSTGLNVTPDGTVLPCHAAATIPGLSFDNVRTTPLAQIWNESAAFNAFRGTDWLPEPCQSCERRDIDYGGCRCQAMAIAGDARATDPVCRHSPHRARLDAIIAAESSAPPPDFVYRRMGRA</sequence>
<comment type="similarity">
    <text evidence="8">Belongs to the radical SAM superfamily. PqqE family.</text>
</comment>
<dbReference type="InterPro" id="IPR017200">
    <property type="entry name" value="PqqE-like"/>
</dbReference>
<keyword evidence="2 8" id="KW-0949">S-adenosyl-L-methionine</keyword>
<keyword evidence="5 8" id="KW-0560">Oxidoreductase</keyword>
<evidence type="ECO:0000256" key="7">
    <source>
        <dbReference type="ARBA" id="ARBA00023014"/>
    </source>
</evidence>
<dbReference type="InterPro" id="IPR011843">
    <property type="entry name" value="PQQ_synth_PqqE_bac"/>
</dbReference>
<evidence type="ECO:0000259" key="9">
    <source>
        <dbReference type="PROSITE" id="PS51918"/>
    </source>
</evidence>
<dbReference type="Proteomes" id="UP000199125">
    <property type="component" value="Unassembled WGS sequence"/>
</dbReference>
<comment type="pathway">
    <text evidence="8">Cofactor biosynthesis; pyrroloquinoline quinone biosynthesis.</text>
</comment>
<dbReference type="SFLD" id="SFLDF00280">
    <property type="entry name" value="coenzyme_PQQ_synthesis_protein"/>
    <property type="match status" value="1"/>
</dbReference>
<keyword evidence="11" id="KW-1185">Reference proteome</keyword>
<dbReference type="OrthoDB" id="9792276at2"/>
<dbReference type="Pfam" id="PF04055">
    <property type="entry name" value="Radical_SAM"/>
    <property type="match status" value="1"/>
</dbReference>
<organism evidence="10 11">
    <name type="scientific">Paracoccus alkenifer</name>
    <dbReference type="NCBI Taxonomy" id="65735"/>
    <lineage>
        <taxon>Bacteria</taxon>
        <taxon>Pseudomonadati</taxon>
        <taxon>Pseudomonadota</taxon>
        <taxon>Alphaproteobacteria</taxon>
        <taxon>Rhodobacterales</taxon>
        <taxon>Paracoccaceae</taxon>
        <taxon>Paracoccus</taxon>
    </lineage>
</organism>
<evidence type="ECO:0000256" key="8">
    <source>
        <dbReference type="HAMAP-Rule" id="MF_00660"/>
    </source>
</evidence>
<dbReference type="Pfam" id="PF13186">
    <property type="entry name" value="SPASM"/>
    <property type="match status" value="1"/>
</dbReference>
<dbReference type="GO" id="GO:0005506">
    <property type="term" value="F:iron ion binding"/>
    <property type="evidence" value="ECO:0007669"/>
    <property type="project" value="UniProtKB-UniRule"/>
</dbReference>
<dbReference type="NCBIfam" id="TIGR04085">
    <property type="entry name" value="rSAM_more_4Fe4S"/>
    <property type="match status" value="1"/>
</dbReference>
<comment type="catalytic activity">
    <reaction evidence="8">
        <text>[PQQ precursor protein] + S-adenosyl-L-methionine = E-Y cross-linked-[PQQ precursor protein] + 5'-deoxyadenosine + L-methionine + H(+)</text>
        <dbReference type="Rhea" id="RHEA:56836"/>
        <dbReference type="Rhea" id="RHEA-COMP:14800"/>
        <dbReference type="Rhea" id="RHEA-COMP:14801"/>
        <dbReference type="ChEBI" id="CHEBI:15378"/>
        <dbReference type="ChEBI" id="CHEBI:17319"/>
        <dbReference type="ChEBI" id="CHEBI:57844"/>
        <dbReference type="ChEBI" id="CHEBI:59789"/>
        <dbReference type="ChEBI" id="CHEBI:141026"/>
        <dbReference type="ChEBI" id="CHEBI:141027"/>
        <dbReference type="EC" id="1.21.98.4"/>
    </reaction>
</comment>
<dbReference type="InterPro" id="IPR013785">
    <property type="entry name" value="Aldolase_TIM"/>
</dbReference>
<keyword evidence="3 8" id="KW-0479">Metal-binding</keyword>
<comment type="cofactor">
    <cofactor evidence="8">
        <name>[4Fe-4S] cluster</name>
        <dbReference type="ChEBI" id="CHEBI:49883"/>
    </cofactor>
    <text evidence="8">Binds 1 [4Fe-4S] cluster. The cluster is coordinated with 3 cysteines and an exchangeable S-adenosyl-L-methionine.</text>
</comment>
<evidence type="ECO:0000256" key="3">
    <source>
        <dbReference type="ARBA" id="ARBA00022723"/>
    </source>
</evidence>
<proteinExistence type="inferred from homology"/>
<evidence type="ECO:0000256" key="2">
    <source>
        <dbReference type="ARBA" id="ARBA00022691"/>
    </source>
</evidence>
<dbReference type="PROSITE" id="PS51918">
    <property type="entry name" value="RADICAL_SAM"/>
    <property type="match status" value="1"/>
</dbReference>
<accession>A0A1H6JRV8</accession>
<evidence type="ECO:0000256" key="6">
    <source>
        <dbReference type="ARBA" id="ARBA00023004"/>
    </source>
</evidence>
<dbReference type="EC" id="1.21.98.4" evidence="8"/>
<dbReference type="HAMAP" id="MF_00660">
    <property type="entry name" value="PqqE"/>
    <property type="match status" value="1"/>
</dbReference>
<name>A0A1H6JRV8_9RHOB</name>
<evidence type="ECO:0000256" key="5">
    <source>
        <dbReference type="ARBA" id="ARBA00023002"/>
    </source>
</evidence>
<gene>
    <name evidence="8" type="primary">pqqE</name>
    <name evidence="10" type="ORF">SAMN04488075_0404</name>
</gene>
<dbReference type="GO" id="GO:0051539">
    <property type="term" value="F:4 iron, 4 sulfur cluster binding"/>
    <property type="evidence" value="ECO:0007669"/>
    <property type="project" value="UniProtKB-KW"/>
</dbReference>
<keyword evidence="7 8" id="KW-0411">Iron-sulfur</keyword>
<feature type="binding site" evidence="8">
    <location>
        <position position="34"/>
    </location>
    <ligand>
        <name>[4Fe-4S] cluster</name>
        <dbReference type="ChEBI" id="CHEBI:49883"/>
        <note>4Fe-4S-S-AdoMet</note>
    </ligand>
</feature>
<dbReference type="Gene3D" id="3.20.20.70">
    <property type="entry name" value="Aldolase class I"/>
    <property type="match status" value="1"/>
</dbReference>
<feature type="binding site" evidence="8">
    <location>
        <position position="41"/>
    </location>
    <ligand>
        <name>[4Fe-4S] cluster</name>
        <dbReference type="ChEBI" id="CHEBI:49883"/>
        <note>4Fe-4S-S-AdoMet</note>
    </ligand>
</feature>
<dbReference type="InterPro" id="IPR050377">
    <property type="entry name" value="Radical_SAM_PqqE_MftC-like"/>
</dbReference>
<dbReference type="PANTHER" id="PTHR11228">
    <property type="entry name" value="RADICAL SAM DOMAIN PROTEIN"/>
    <property type="match status" value="1"/>
</dbReference>
<dbReference type="GO" id="GO:0018189">
    <property type="term" value="P:pyrroloquinoline quinone biosynthetic process"/>
    <property type="evidence" value="ECO:0007669"/>
    <property type="project" value="UniProtKB-UniRule"/>
</dbReference>
<feature type="domain" description="Radical SAM core" evidence="9">
    <location>
        <begin position="20"/>
        <end position="236"/>
    </location>
</feature>
<dbReference type="InterPro" id="IPR023885">
    <property type="entry name" value="4Fe4S-binding_SPASM_dom"/>
</dbReference>